<protein>
    <submittedName>
        <fullName evidence="1">DUF535 domain-containing protein</fullName>
    </submittedName>
</protein>
<evidence type="ECO:0000313" key="1">
    <source>
        <dbReference type="EMBL" id="RJG14879.1"/>
    </source>
</evidence>
<dbReference type="RefSeq" id="WP_119811709.1">
    <property type="nucleotide sequence ID" value="NZ_QYUP01000123.1"/>
</dbReference>
<organism evidence="1 2">
    <name type="scientific">Massilia cavernae</name>
    <dbReference type="NCBI Taxonomy" id="2320864"/>
    <lineage>
        <taxon>Bacteria</taxon>
        <taxon>Pseudomonadati</taxon>
        <taxon>Pseudomonadota</taxon>
        <taxon>Betaproteobacteria</taxon>
        <taxon>Burkholderiales</taxon>
        <taxon>Oxalobacteraceae</taxon>
        <taxon>Telluria group</taxon>
        <taxon>Massilia</taxon>
    </lineage>
</organism>
<reference evidence="1 2" key="1">
    <citation type="submission" date="2018-09" db="EMBL/GenBank/DDBJ databases">
        <authorList>
            <person name="Zhu H."/>
        </authorList>
    </citation>
    <scope>NUCLEOTIDE SEQUENCE [LARGE SCALE GENOMIC DNA]</scope>
    <source>
        <strain evidence="1 2">K1S02-61</strain>
    </source>
</reference>
<dbReference type="AlphaFoldDB" id="A0A418XQW8"/>
<dbReference type="GO" id="GO:0006974">
    <property type="term" value="P:DNA damage response"/>
    <property type="evidence" value="ECO:0007669"/>
    <property type="project" value="TreeGrafter"/>
</dbReference>
<sequence>MQGFWSSVPSWHGADNAVTLRMGVTHIRRGVPYVRELLKLSVRAHWQRSLTRRWLGILNSHPFLGRLACTAPHLLHKVYRPYLTNTLCPERRLAALEQHYRFVIEYGLDAVVLEAAREGSLLACFEGKCGTPYEIWLRAVAPLEREGELVLQLRTGGALVYSLAFSFSGSIGKHVVFVGCIQGPKSDVAPELIRACTRSLHGLRPKNLLIGLVRQIGHDLGCTHAHLVGNTNRVVHGALRQGKVLADYDQAWAELGAVRRPDGDFELECRDLPPPALEEVESKRRSELRKRHALCSTVHSAVGERLLRPGKQLS</sequence>
<dbReference type="EMBL" id="QYUP01000123">
    <property type="protein sequence ID" value="RJG14879.1"/>
    <property type="molecule type" value="Genomic_DNA"/>
</dbReference>
<evidence type="ECO:0000313" key="2">
    <source>
        <dbReference type="Proteomes" id="UP000284006"/>
    </source>
</evidence>
<keyword evidence="2" id="KW-1185">Reference proteome</keyword>
<dbReference type="PANTHER" id="PTHR38785:SF1">
    <property type="entry name" value="HOMOLOG OF VIRK"/>
    <property type="match status" value="1"/>
</dbReference>
<name>A0A418XQW8_9BURK</name>
<gene>
    <name evidence="1" type="ORF">D3872_15815</name>
</gene>
<comment type="caution">
    <text evidence="1">The sequence shown here is derived from an EMBL/GenBank/DDBJ whole genome shotgun (WGS) entry which is preliminary data.</text>
</comment>
<dbReference type="InterPro" id="IPR007488">
    <property type="entry name" value="DUF535"/>
</dbReference>
<accession>A0A418XQW8</accession>
<dbReference type="PANTHER" id="PTHR38785">
    <property type="entry name" value="HOMOLOG OF VIRK"/>
    <property type="match status" value="1"/>
</dbReference>
<dbReference type="Proteomes" id="UP000284006">
    <property type="component" value="Unassembled WGS sequence"/>
</dbReference>
<dbReference type="OrthoDB" id="1238765at2"/>
<dbReference type="Pfam" id="PF04393">
    <property type="entry name" value="DUF535"/>
    <property type="match status" value="1"/>
</dbReference>
<proteinExistence type="predicted"/>